<dbReference type="AlphaFoldDB" id="A0A0U3UD80"/>
<reference evidence="11" key="1">
    <citation type="submission" date="2015-11" db="EMBL/GenBank/DDBJ databases">
        <title>Identification of candidate chemosensory genes in the antennal transcriptome of Drosicha corpulenta (Kuwana).</title>
        <authorList>
            <person name="Zhang Y."/>
            <person name="Gao Q."/>
            <person name="Xie Y."/>
        </authorList>
    </citation>
    <scope>NUCLEOTIDE SEQUENCE</scope>
</reference>
<evidence type="ECO:0000256" key="1">
    <source>
        <dbReference type="ARBA" id="ARBA00004651"/>
    </source>
</evidence>
<evidence type="ECO:0000256" key="10">
    <source>
        <dbReference type="RuleBase" id="RU351113"/>
    </source>
</evidence>
<comment type="caution">
    <text evidence="10">Lacks conserved residue(s) required for the propagation of feature annotation.</text>
</comment>
<evidence type="ECO:0000313" key="11">
    <source>
        <dbReference type="EMBL" id="ALV87624.1"/>
    </source>
</evidence>
<accession>A0A0U3UD80</accession>
<name>A0A0U3UD80_9HEMI</name>
<evidence type="ECO:0000256" key="8">
    <source>
        <dbReference type="ARBA" id="ARBA00023170"/>
    </source>
</evidence>
<dbReference type="GO" id="GO:0004984">
    <property type="term" value="F:olfactory receptor activity"/>
    <property type="evidence" value="ECO:0007669"/>
    <property type="project" value="InterPro"/>
</dbReference>
<evidence type="ECO:0000256" key="5">
    <source>
        <dbReference type="ARBA" id="ARBA00022725"/>
    </source>
</evidence>
<feature type="transmembrane region" description="Helical" evidence="10">
    <location>
        <begin position="20"/>
        <end position="43"/>
    </location>
</feature>
<comment type="similarity">
    <text evidence="10">Belongs to the insect chemoreceptor superfamily. Heteromeric odorant receptor channel (TC 1.A.69) family.</text>
</comment>
<dbReference type="Pfam" id="PF02949">
    <property type="entry name" value="7tm_6"/>
    <property type="match status" value="1"/>
</dbReference>
<evidence type="ECO:0000256" key="7">
    <source>
        <dbReference type="ARBA" id="ARBA00023136"/>
    </source>
</evidence>
<dbReference type="GO" id="GO:0005886">
    <property type="term" value="C:plasma membrane"/>
    <property type="evidence" value="ECO:0007669"/>
    <property type="project" value="UniProtKB-SubCell"/>
</dbReference>
<dbReference type="GO" id="GO:0007165">
    <property type="term" value="P:signal transduction"/>
    <property type="evidence" value="ECO:0007669"/>
    <property type="project" value="UniProtKB-KW"/>
</dbReference>
<keyword evidence="6 10" id="KW-1133">Transmembrane helix</keyword>
<evidence type="ECO:0000256" key="6">
    <source>
        <dbReference type="ARBA" id="ARBA00022989"/>
    </source>
</evidence>
<evidence type="ECO:0000256" key="2">
    <source>
        <dbReference type="ARBA" id="ARBA00022475"/>
    </source>
</evidence>
<keyword evidence="5 10" id="KW-0552">Olfaction</keyword>
<keyword evidence="3 10" id="KW-0716">Sensory transduction</keyword>
<keyword evidence="4 10" id="KW-0812">Transmembrane</keyword>
<dbReference type="PANTHER" id="PTHR21137:SF35">
    <property type="entry name" value="ODORANT RECEPTOR 19A-RELATED"/>
    <property type="match status" value="1"/>
</dbReference>
<comment type="subcellular location">
    <subcellularLocation>
        <location evidence="1 10">Cell membrane</location>
        <topology evidence="1 10">Multi-pass membrane protein</topology>
    </subcellularLocation>
</comment>
<feature type="transmembrane region" description="Helical" evidence="10">
    <location>
        <begin position="121"/>
        <end position="142"/>
    </location>
</feature>
<keyword evidence="8 10" id="KW-0675">Receptor</keyword>
<dbReference type="GO" id="GO:0005549">
    <property type="term" value="F:odorant binding"/>
    <property type="evidence" value="ECO:0007669"/>
    <property type="project" value="InterPro"/>
</dbReference>
<evidence type="ECO:0000256" key="4">
    <source>
        <dbReference type="ARBA" id="ARBA00022692"/>
    </source>
</evidence>
<keyword evidence="2" id="KW-1003">Cell membrane</keyword>
<keyword evidence="7 10" id="KW-0472">Membrane</keyword>
<evidence type="ECO:0000256" key="9">
    <source>
        <dbReference type="ARBA" id="ARBA00023224"/>
    </source>
</evidence>
<protein>
    <recommendedName>
        <fullName evidence="10">Odorant receptor</fullName>
    </recommendedName>
</protein>
<organism evidence="11">
    <name type="scientific">Drosicha corpulenta</name>
    <dbReference type="NCBI Taxonomy" id="535978"/>
    <lineage>
        <taxon>Eukaryota</taxon>
        <taxon>Metazoa</taxon>
        <taxon>Ecdysozoa</taxon>
        <taxon>Arthropoda</taxon>
        <taxon>Hexapoda</taxon>
        <taxon>Insecta</taxon>
        <taxon>Pterygota</taxon>
        <taxon>Neoptera</taxon>
        <taxon>Paraneoptera</taxon>
        <taxon>Hemiptera</taxon>
        <taxon>Sternorrhyncha</taxon>
        <taxon>Coccoidea</taxon>
        <taxon>Monophlebidae</taxon>
        <taxon>Drosicha</taxon>
    </lineage>
</organism>
<dbReference type="InterPro" id="IPR004117">
    <property type="entry name" value="7tm6_olfct_rcpt"/>
</dbReference>
<proteinExistence type="evidence at transcript level"/>
<keyword evidence="9 10" id="KW-0807">Transducer</keyword>
<sequence length="387" mass="45556">MYNNSFKICGMYFHRNRYGVSSLFLTHLLILVILAVCTLVPTIQNSGHLLTMVQPICFSLSTCQMIIDLWSIKYNERKLRNVLLAIDRGFYRYTDDNDDDDSNYRRHHFVRSDTLRLIRNLLIIRIYGMFYSVVIMPTVTLLKGTQTVLIYPCWIPWPLDSTLIYVFTYVVQTILMSSVATVYYANGILAVMIAIEYRDQYRKLNDKVKTVQKKKTTATLSKRNARVVDYEKIFADNLIECVIHHQKLTETFNDLKTWFNINFSLNLTTSTLTICLIMFCVFEEKNLALMITYVETVGHFSSTLFVQCFIGEIFYEFNNSVKESLYDIEWHRQPLCIQKLVHIFQLQLDTPLQLRGFYIYNASYYIFSQFAKTSYSIFNLMRKINSQ</sequence>
<dbReference type="PANTHER" id="PTHR21137">
    <property type="entry name" value="ODORANT RECEPTOR"/>
    <property type="match status" value="1"/>
</dbReference>
<dbReference type="EMBL" id="KU133799">
    <property type="protein sequence ID" value="ALV87624.1"/>
    <property type="molecule type" value="mRNA"/>
</dbReference>
<feature type="transmembrane region" description="Helical" evidence="10">
    <location>
        <begin position="49"/>
        <end position="70"/>
    </location>
</feature>
<evidence type="ECO:0000256" key="3">
    <source>
        <dbReference type="ARBA" id="ARBA00022606"/>
    </source>
</evidence>
<feature type="transmembrane region" description="Helical" evidence="10">
    <location>
        <begin position="162"/>
        <end position="195"/>
    </location>
</feature>